<dbReference type="VEuPathDB" id="ToxoDB:cyc_00913"/>
<comment type="caution">
    <text evidence="1">The sequence shown here is derived from an EMBL/GenBank/DDBJ whole genome shotgun (WGS) entry which is preliminary data.</text>
</comment>
<dbReference type="AlphaFoldDB" id="A0A1D3D4X5"/>
<keyword evidence="2" id="KW-1185">Reference proteome</keyword>
<evidence type="ECO:0000313" key="2">
    <source>
        <dbReference type="Proteomes" id="UP000095192"/>
    </source>
</evidence>
<evidence type="ECO:0000313" key="1">
    <source>
        <dbReference type="EMBL" id="OEH78502.1"/>
    </source>
</evidence>
<reference evidence="1 2" key="1">
    <citation type="journal article" date="2016" name="BMC Genomics">
        <title>Comparative genomics reveals Cyclospora cayetanensis possesses coccidia-like metabolism and invasion components but unique surface antigens.</title>
        <authorList>
            <person name="Liu S."/>
            <person name="Wang L."/>
            <person name="Zheng H."/>
            <person name="Xu Z."/>
            <person name="Roellig D.M."/>
            <person name="Li N."/>
            <person name="Frace M.A."/>
            <person name="Tang K."/>
            <person name="Arrowood M.J."/>
            <person name="Moss D.M."/>
            <person name="Zhang L."/>
            <person name="Feng Y."/>
            <person name="Xiao L."/>
        </authorList>
    </citation>
    <scope>NUCLEOTIDE SEQUENCE [LARGE SCALE GENOMIC DNA]</scope>
    <source>
        <strain evidence="1 2">CHN_HEN01</strain>
    </source>
</reference>
<protein>
    <submittedName>
        <fullName evidence="1">Uncharacterized protein</fullName>
    </submittedName>
</protein>
<organism evidence="1 2">
    <name type="scientific">Cyclospora cayetanensis</name>
    <dbReference type="NCBI Taxonomy" id="88456"/>
    <lineage>
        <taxon>Eukaryota</taxon>
        <taxon>Sar</taxon>
        <taxon>Alveolata</taxon>
        <taxon>Apicomplexa</taxon>
        <taxon>Conoidasida</taxon>
        <taxon>Coccidia</taxon>
        <taxon>Eucoccidiorida</taxon>
        <taxon>Eimeriorina</taxon>
        <taxon>Eimeriidae</taxon>
        <taxon>Cyclospora</taxon>
    </lineage>
</organism>
<proteinExistence type="predicted"/>
<name>A0A1D3D4X5_9EIME</name>
<gene>
    <name evidence="1" type="ORF">cyc_00913</name>
</gene>
<dbReference type="InParanoid" id="A0A1D3D4X5"/>
<accession>A0A1D3D4X5</accession>
<dbReference type="Proteomes" id="UP000095192">
    <property type="component" value="Unassembled WGS sequence"/>
</dbReference>
<sequence>MAAALPQRQYARLAAVRRALATAYLSVLSKPYPQSLSPVVVDFFDTTCSTAVVVETVTCGLDTLRAAVLLSNPLSALSPWKASLHGLFAFGSLRRDEGIHLTHVYDDPAARRNQEDTPRAACKRLLMPISPQATATTAVARESSCSLKKQRPCGGRDACHTYKSHRQMTVVVTKENISLKSQGSNRWRAEKDQKVS</sequence>
<dbReference type="EMBL" id="JROU02000705">
    <property type="protein sequence ID" value="OEH78502.1"/>
    <property type="molecule type" value="Genomic_DNA"/>
</dbReference>